<dbReference type="EMBL" id="QGNA01000003">
    <property type="protein sequence ID" value="PWS36617.1"/>
    <property type="molecule type" value="Genomic_DNA"/>
</dbReference>
<dbReference type="RefSeq" id="WP_109871410.1">
    <property type="nucleotide sequence ID" value="NZ_QGNA01000003.1"/>
</dbReference>
<evidence type="ECO:0000256" key="1">
    <source>
        <dbReference type="SAM" id="SignalP"/>
    </source>
</evidence>
<evidence type="ECO:0000313" key="2">
    <source>
        <dbReference type="EMBL" id="PWS36617.1"/>
    </source>
</evidence>
<comment type="caution">
    <text evidence="2">The sequence shown here is derived from an EMBL/GenBank/DDBJ whole genome shotgun (WGS) entry which is preliminary data.</text>
</comment>
<gene>
    <name evidence="2" type="ORF">DFH01_15880</name>
</gene>
<reference evidence="3" key="1">
    <citation type="submission" date="2018-05" db="EMBL/GenBank/DDBJ databases">
        <authorList>
            <person name="Du Z."/>
            <person name="Wang X."/>
        </authorList>
    </citation>
    <scope>NUCLEOTIDE SEQUENCE [LARGE SCALE GENOMIC DNA]</scope>
    <source>
        <strain evidence="3">CQN31</strain>
    </source>
</reference>
<name>A0A317FF25_9PROT</name>
<sequence length="232" mass="25872">MQLLSLAVRPIACALALAAAAPPAGAQPAPASPAPLAATVPNWWGGLPAGDARIARDSLRNGLTVWIGSVAEDGYLRQIAIQPWNYDWGGDTFYGASYSRRLLRVWTDFAVDFELGAGYRSGQTNSPEAWYAFYLRYDGFPWRDRLYTSFGLSTGINWLNTLPEVETGTPQYPEPHTSRFLHYFSPEIAVGLPHRPQDELVLRYAHRSGMFGLFNGVWEGSNVLQLGYRRRF</sequence>
<organism evidence="2 3">
    <name type="scientific">Falsiroseomonas bella</name>
    <dbReference type="NCBI Taxonomy" id="2184016"/>
    <lineage>
        <taxon>Bacteria</taxon>
        <taxon>Pseudomonadati</taxon>
        <taxon>Pseudomonadota</taxon>
        <taxon>Alphaproteobacteria</taxon>
        <taxon>Acetobacterales</taxon>
        <taxon>Roseomonadaceae</taxon>
        <taxon>Falsiroseomonas</taxon>
    </lineage>
</organism>
<protein>
    <recommendedName>
        <fullName evidence="4">Acyloxyacyl hydrolase</fullName>
    </recommendedName>
</protein>
<keyword evidence="1" id="KW-0732">Signal</keyword>
<accession>A0A317FF25</accession>
<evidence type="ECO:0008006" key="4">
    <source>
        <dbReference type="Google" id="ProtNLM"/>
    </source>
</evidence>
<dbReference type="AlphaFoldDB" id="A0A317FF25"/>
<dbReference type="OrthoDB" id="323914at2"/>
<keyword evidence="3" id="KW-1185">Reference proteome</keyword>
<evidence type="ECO:0000313" key="3">
    <source>
        <dbReference type="Proteomes" id="UP000245765"/>
    </source>
</evidence>
<feature type="signal peptide" evidence="1">
    <location>
        <begin position="1"/>
        <end position="26"/>
    </location>
</feature>
<proteinExistence type="predicted"/>
<dbReference type="Proteomes" id="UP000245765">
    <property type="component" value="Unassembled WGS sequence"/>
</dbReference>
<feature type="chain" id="PRO_5016284971" description="Acyloxyacyl hydrolase" evidence="1">
    <location>
        <begin position="27"/>
        <end position="232"/>
    </location>
</feature>